<evidence type="ECO:0000313" key="10">
    <source>
        <dbReference type="EMBL" id="GAA3740401.1"/>
    </source>
</evidence>
<evidence type="ECO:0000256" key="6">
    <source>
        <dbReference type="ARBA" id="ARBA00023136"/>
    </source>
</evidence>
<evidence type="ECO:0000256" key="7">
    <source>
        <dbReference type="RuleBase" id="RU363032"/>
    </source>
</evidence>
<feature type="transmembrane region" description="Helical" evidence="7">
    <location>
        <begin position="126"/>
        <end position="149"/>
    </location>
</feature>
<proteinExistence type="inferred from homology"/>
<organism evidence="10 11">
    <name type="scientific">Leifsonella bigeumensis</name>
    <dbReference type="NCBI Taxonomy" id="433643"/>
    <lineage>
        <taxon>Bacteria</taxon>
        <taxon>Bacillati</taxon>
        <taxon>Actinomycetota</taxon>
        <taxon>Actinomycetes</taxon>
        <taxon>Micrococcales</taxon>
        <taxon>Microbacteriaceae</taxon>
        <taxon>Leifsonella</taxon>
    </lineage>
</organism>
<feature type="region of interest" description="Disordered" evidence="8">
    <location>
        <begin position="1"/>
        <end position="21"/>
    </location>
</feature>
<dbReference type="PROSITE" id="PS50928">
    <property type="entry name" value="ABC_TM1"/>
    <property type="match status" value="1"/>
</dbReference>
<keyword evidence="11" id="KW-1185">Reference proteome</keyword>
<keyword evidence="3" id="KW-1003">Cell membrane</keyword>
<evidence type="ECO:0000259" key="9">
    <source>
        <dbReference type="PROSITE" id="PS50928"/>
    </source>
</evidence>
<name>A0ABP7FIZ2_9MICO</name>
<dbReference type="EMBL" id="BAABAE010000003">
    <property type="protein sequence ID" value="GAA3740401.1"/>
    <property type="molecule type" value="Genomic_DNA"/>
</dbReference>
<keyword evidence="4 7" id="KW-0812">Transmembrane</keyword>
<dbReference type="PANTHER" id="PTHR43386">
    <property type="entry name" value="OLIGOPEPTIDE TRANSPORT SYSTEM PERMEASE PROTEIN APPC"/>
    <property type="match status" value="1"/>
</dbReference>
<feature type="transmembrane region" description="Helical" evidence="7">
    <location>
        <begin position="35"/>
        <end position="68"/>
    </location>
</feature>
<dbReference type="InterPro" id="IPR000515">
    <property type="entry name" value="MetI-like"/>
</dbReference>
<keyword evidence="5 7" id="KW-1133">Transmembrane helix</keyword>
<gene>
    <name evidence="10" type="ORF">GCM10022239_15100</name>
</gene>
<dbReference type="InterPro" id="IPR050366">
    <property type="entry name" value="BP-dependent_transpt_permease"/>
</dbReference>
<feature type="transmembrane region" description="Helical" evidence="7">
    <location>
        <begin position="297"/>
        <end position="319"/>
    </location>
</feature>
<sequence length="341" mass="37098">MSLIAGTDLPESAPPEETREVTQGMSQGRLIWKRFISNGVAMTALGFFLFIVVLSLTATGAFGIPGWWKYTYTDLPKLLNGGAPTLSLIPEWLGGDGIHLGEHPFGQTLIGIDYFAMTMRGVQNSLIVMFIIGILVAVIGTVIGAVAGYYRGWVESVLMRFTDLIIVIPVIVLGAVVGKIASEHFKGLGVLGLSIVLGLFLWTGLARLVRGEFLTLREREYVDAARVSGARDARIIFRHILPNAIGVVIVTTTLVMAAAILLETGLSFLGFGIRSPDVSLGLIISQNQTAFSTRPYLFIWPGVFIVAIALSVNFIGDGLRDAFDPRQRKFVARKMKERVES</sequence>
<feature type="transmembrane region" description="Helical" evidence="7">
    <location>
        <begin position="187"/>
        <end position="209"/>
    </location>
</feature>
<accession>A0ABP7FIZ2</accession>
<evidence type="ECO:0000256" key="4">
    <source>
        <dbReference type="ARBA" id="ARBA00022692"/>
    </source>
</evidence>
<comment type="subcellular location">
    <subcellularLocation>
        <location evidence="1 7">Cell membrane</location>
        <topology evidence="1 7">Multi-pass membrane protein</topology>
    </subcellularLocation>
</comment>
<evidence type="ECO:0000256" key="8">
    <source>
        <dbReference type="SAM" id="MobiDB-lite"/>
    </source>
</evidence>
<dbReference type="Pfam" id="PF00528">
    <property type="entry name" value="BPD_transp_1"/>
    <property type="match status" value="1"/>
</dbReference>
<feature type="transmembrane region" description="Helical" evidence="7">
    <location>
        <begin position="161"/>
        <end position="181"/>
    </location>
</feature>
<keyword evidence="6 7" id="KW-0472">Membrane</keyword>
<dbReference type="Proteomes" id="UP001501004">
    <property type="component" value="Unassembled WGS sequence"/>
</dbReference>
<feature type="transmembrane region" description="Helical" evidence="7">
    <location>
        <begin position="240"/>
        <end position="262"/>
    </location>
</feature>
<dbReference type="InterPro" id="IPR025966">
    <property type="entry name" value="OppC_N"/>
</dbReference>
<dbReference type="RefSeq" id="WP_344755333.1">
    <property type="nucleotide sequence ID" value="NZ_BAABAE010000003.1"/>
</dbReference>
<dbReference type="CDD" id="cd06261">
    <property type="entry name" value="TM_PBP2"/>
    <property type="match status" value="1"/>
</dbReference>
<evidence type="ECO:0000313" key="11">
    <source>
        <dbReference type="Proteomes" id="UP001501004"/>
    </source>
</evidence>
<protein>
    <submittedName>
        <fullName evidence="10">ABC transporter permease</fullName>
    </submittedName>
</protein>
<feature type="domain" description="ABC transmembrane type-1" evidence="9">
    <location>
        <begin position="122"/>
        <end position="316"/>
    </location>
</feature>
<keyword evidence="2 7" id="KW-0813">Transport</keyword>
<evidence type="ECO:0000256" key="2">
    <source>
        <dbReference type="ARBA" id="ARBA00022448"/>
    </source>
</evidence>
<evidence type="ECO:0000256" key="5">
    <source>
        <dbReference type="ARBA" id="ARBA00022989"/>
    </source>
</evidence>
<dbReference type="InterPro" id="IPR035906">
    <property type="entry name" value="MetI-like_sf"/>
</dbReference>
<dbReference type="PANTHER" id="PTHR43386:SF1">
    <property type="entry name" value="D,D-DIPEPTIDE TRANSPORT SYSTEM PERMEASE PROTEIN DDPC-RELATED"/>
    <property type="match status" value="1"/>
</dbReference>
<comment type="caution">
    <text evidence="10">The sequence shown here is derived from an EMBL/GenBank/DDBJ whole genome shotgun (WGS) entry which is preliminary data.</text>
</comment>
<dbReference type="Pfam" id="PF12911">
    <property type="entry name" value="OppC_N"/>
    <property type="match status" value="1"/>
</dbReference>
<dbReference type="Gene3D" id="1.10.3720.10">
    <property type="entry name" value="MetI-like"/>
    <property type="match status" value="1"/>
</dbReference>
<comment type="similarity">
    <text evidence="7">Belongs to the binding-protein-dependent transport system permease family.</text>
</comment>
<evidence type="ECO:0000256" key="3">
    <source>
        <dbReference type="ARBA" id="ARBA00022475"/>
    </source>
</evidence>
<reference evidence="11" key="1">
    <citation type="journal article" date="2019" name="Int. J. Syst. Evol. Microbiol.">
        <title>The Global Catalogue of Microorganisms (GCM) 10K type strain sequencing project: providing services to taxonomists for standard genome sequencing and annotation.</title>
        <authorList>
            <consortium name="The Broad Institute Genomics Platform"/>
            <consortium name="The Broad Institute Genome Sequencing Center for Infectious Disease"/>
            <person name="Wu L."/>
            <person name="Ma J."/>
        </authorList>
    </citation>
    <scope>NUCLEOTIDE SEQUENCE [LARGE SCALE GENOMIC DNA]</scope>
    <source>
        <strain evidence="11">JCM 16949</strain>
    </source>
</reference>
<evidence type="ECO:0000256" key="1">
    <source>
        <dbReference type="ARBA" id="ARBA00004651"/>
    </source>
</evidence>
<dbReference type="SUPFAM" id="SSF161098">
    <property type="entry name" value="MetI-like"/>
    <property type="match status" value="1"/>
</dbReference>